<dbReference type="InterPro" id="IPR052964">
    <property type="entry name" value="Sporulation_signal_mat"/>
</dbReference>
<dbReference type="EMBL" id="FNZR01000003">
    <property type="protein sequence ID" value="SEL09448.1"/>
    <property type="molecule type" value="Genomic_DNA"/>
</dbReference>
<dbReference type="GO" id="GO:0012505">
    <property type="term" value="C:endomembrane system"/>
    <property type="evidence" value="ECO:0007669"/>
    <property type="project" value="UniProtKB-SubCell"/>
</dbReference>
<keyword evidence="3 6" id="KW-1133">Transmembrane helix</keyword>
<evidence type="ECO:0000256" key="5">
    <source>
        <dbReference type="SAM" id="MobiDB-lite"/>
    </source>
</evidence>
<comment type="subcellular location">
    <subcellularLocation>
        <location evidence="1">Endomembrane system</location>
        <topology evidence="1">Multi-pass membrane protein</topology>
    </subcellularLocation>
</comment>
<feature type="region of interest" description="Disordered" evidence="5">
    <location>
        <begin position="271"/>
        <end position="304"/>
    </location>
</feature>
<evidence type="ECO:0000313" key="8">
    <source>
        <dbReference type="EMBL" id="SEL09448.1"/>
    </source>
</evidence>
<evidence type="ECO:0000313" key="9">
    <source>
        <dbReference type="Proteomes" id="UP000198916"/>
    </source>
</evidence>
<feature type="domain" description="HTTM-like" evidence="7">
    <location>
        <begin position="10"/>
        <end position="263"/>
    </location>
</feature>
<accession>A0A1H7MEW0</accession>
<dbReference type="PANTHER" id="PTHR39535">
    <property type="entry name" value="SPORULATION-DELAYING PROTEIN SDPB"/>
    <property type="match status" value="1"/>
</dbReference>
<dbReference type="RefSeq" id="WP_143053856.1">
    <property type="nucleotide sequence ID" value="NZ_FNZR01000003.1"/>
</dbReference>
<dbReference type="STRING" id="332977.SAMN05421740_103478"/>
<dbReference type="AlphaFoldDB" id="A0A1H7MEW0"/>
<evidence type="ECO:0000256" key="2">
    <source>
        <dbReference type="ARBA" id="ARBA00022692"/>
    </source>
</evidence>
<gene>
    <name evidence="8" type="ORF">SAMN05421740_103478</name>
</gene>
<dbReference type="InterPro" id="IPR011020">
    <property type="entry name" value="HTTM-like"/>
</dbReference>
<reference evidence="9" key="1">
    <citation type="submission" date="2016-10" db="EMBL/GenBank/DDBJ databases">
        <authorList>
            <person name="Varghese N."/>
            <person name="Submissions S."/>
        </authorList>
    </citation>
    <scope>NUCLEOTIDE SEQUENCE [LARGE SCALE GENOMIC DNA]</scope>
    <source>
        <strain evidence="9">Jip14</strain>
    </source>
</reference>
<evidence type="ECO:0000256" key="4">
    <source>
        <dbReference type="ARBA" id="ARBA00023136"/>
    </source>
</evidence>
<dbReference type="OrthoDB" id="1496138at2"/>
<feature type="transmembrane region" description="Helical" evidence="6">
    <location>
        <begin position="20"/>
        <end position="38"/>
    </location>
</feature>
<organism evidence="8 9">
    <name type="scientific">Parapedobacter koreensis</name>
    <dbReference type="NCBI Taxonomy" id="332977"/>
    <lineage>
        <taxon>Bacteria</taxon>
        <taxon>Pseudomonadati</taxon>
        <taxon>Bacteroidota</taxon>
        <taxon>Sphingobacteriia</taxon>
        <taxon>Sphingobacteriales</taxon>
        <taxon>Sphingobacteriaceae</taxon>
        <taxon>Parapedobacter</taxon>
    </lineage>
</organism>
<keyword evidence="9" id="KW-1185">Reference proteome</keyword>
<keyword evidence="2 6" id="KW-0812">Transmembrane</keyword>
<dbReference type="SMART" id="SM00752">
    <property type="entry name" value="HTTM"/>
    <property type="match status" value="1"/>
</dbReference>
<feature type="transmembrane region" description="Helical" evidence="6">
    <location>
        <begin position="76"/>
        <end position="99"/>
    </location>
</feature>
<evidence type="ECO:0000259" key="7">
    <source>
        <dbReference type="SMART" id="SM00752"/>
    </source>
</evidence>
<name>A0A1H7MEW0_9SPHI</name>
<dbReference type="Proteomes" id="UP000198916">
    <property type="component" value="Unassembled WGS sequence"/>
</dbReference>
<feature type="transmembrane region" description="Helical" evidence="6">
    <location>
        <begin position="232"/>
        <end position="258"/>
    </location>
</feature>
<evidence type="ECO:0000256" key="6">
    <source>
        <dbReference type="SAM" id="Phobius"/>
    </source>
</evidence>
<sequence length="304" mass="33463">MTHPDRFLFGFSGSHHWVPILRIGISALLLAAQLLLWPDFAILYGADRFVDAPLLALKQGKALLPLGSGSQDVAPLAYILLCVAVIIGFYPRIAVVLLLLLHQLTFLSNPLFSYGFDYLACSALFYAAIAPSERTLIPWHSLLLRTIQLHLCVVYAVAGINKAFGTTWWTGEALWKAIMQPGYLPVIATELAKGIPTPWWVAAGWLVVLLELCYPVLIWLPRTRRLCLWATVALHTGIALAMGLHFFSALMILLNVVAFHYPYLPVNNQQTSTSPMVKPLRVSASGRETPAPADHADTNQSADA</sequence>
<proteinExistence type="predicted"/>
<keyword evidence="4 6" id="KW-0472">Membrane</keyword>
<protein>
    <recommendedName>
        <fullName evidence="7">HTTM-like domain-containing protein</fullName>
    </recommendedName>
</protein>
<dbReference type="PANTHER" id="PTHR39535:SF2">
    <property type="entry name" value="HTTM DOMAIN-CONTAINING PROTEIN"/>
    <property type="match status" value="1"/>
</dbReference>
<feature type="transmembrane region" description="Helical" evidence="6">
    <location>
        <begin position="199"/>
        <end position="220"/>
    </location>
</feature>
<evidence type="ECO:0000256" key="1">
    <source>
        <dbReference type="ARBA" id="ARBA00004127"/>
    </source>
</evidence>
<feature type="transmembrane region" description="Helical" evidence="6">
    <location>
        <begin position="111"/>
        <end position="130"/>
    </location>
</feature>
<evidence type="ECO:0000256" key="3">
    <source>
        <dbReference type="ARBA" id="ARBA00022989"/>
    </source>
</evidence>